<proteinExistence type="predicted"/>
<feature type="region of interest" description="Disordered" evidence="1">
    <location>
        <begin position="345"/>
        <end position="368"/>
    </location>
</feature>
<feature type="domain" description="DUF4178" evidence="2">
    <location>
        <begin position="6"/>
        <end position="131"/>
    </location>
</feature>
<dbReference type="RefSeq" id="WP_269312066.1">
    <property type="nucleotide sequence ID" value="NZ_CP114052.1"/>
</dbReference>
<reference evidence="3" key="1">
    <citation type="submission" date="2022-12" db="EMBL/GenBank/DDBJ databases">
        <title>Peptostreptococcus.</title>
        <authorList>
            <person name="Lee S.H."/>
        </authorList>
    </citation>
    <scope>NUCLEOTIDE SEQUENCE</scope>
    <source>
        <strain evidence="3">CBA3647</strain>
    </source>
</reference>
<dbReference type="InterPro" id="IPR025235">
    <property type="entry name" value="DUF4178"/>
</dbReference>
<accession>A0ABY7JQF7</accession>
<evidence type="ECO:0000259" key="2">
    <source>
        <dbReference type="Pfam" id="PF13785"/>
    </source>
</evidence>
<evidence type="ECO:0000256" key="1">
    <source>
        <dbReference type="SAM" id="MobiDB-lite"/>
    </source>
</evidence>
<gene>
    <name evidence="3" type="ORF">O0R46_02820</name>
</gene>
<name>A0ABY7JQF7_9FIRM</name>
<keyword evidence="4" id="KW-1185">Reference proteome</keyword>
<dbReference type="Pfam" id="PF13785">
    <property type="entry name" value="DUF4178"/>
    <property type="match status" value="1"/>
</dbReference>
<organism evidence="3 4">
    <name type="scientific">Peptostreptococcus equinus</name>
    <dbReference type="NCBI Taxonomy" id="3003601"/>
    <lineage>
        <taxon>Bacteria</taxon>
        <taxon>Bacillati</taxon>
        <taxon>Bacillota</taxon>
        <taxon>Clostridia</taxon>
        <taxon>Peptostreptococcales</taxon>
        <taxon>Peptostreptococcaceae</taxon>
        <taxon>Peptostreptococcus</taxon>
    </lineage>
</organism>
<protein>
    <submittedName>
        <fullName evidence="3">DUF4178 domain-containing protein</fullName>
    </submittedName>
</protein>
<sequence length="368" mass="41483">MINFDIGNILKIEGIKCTIIGKIIYKNTKDSNKWTDYRLQTKEGEQWLSVDDICKEYSISRPSYLQNGQIRNEWKKVDEGNQVVVYADGDVDVDSGEYSEFVEYEDEEGKKTFSLEIWEDGTEISEGHYVEEKDIILLKEQSHKGILEKIPWGLILAAIIFLGAPIFDLLGPKIDDVFGLTPTIEEHLKNGPNYEYVTSLTGENKEKANIYKETDTNGAGTDSEIKKVTTDLIDAINGKTESVTDNGLSGANSSTSILTKKEYCIVYHPEDKPSETYIQVSNREYAYGTKAKPYHSNYNTFLWYTGNYHKYAYPTDSKKFKSESPYRTYKGPIVQDMGNGYFDTYSSSVRQSSTSSRSSSGGGLSSGK</sequence>
<dbReference type="EMBL" id="CP114052">
    <property type="protein sequence ID" value="WAW15394.1"/>
    <property type="molecule type" value="Genomic_DNA"/>
</dbReference>
<evidence type="ECO:0000313" key="3">
    <source>
        <dbReference type="EMBL" id="WAW15394.1"/>
    </source>
</evidence>
<feature type="compositionally biased region" description="Low complexity" evidence="1">
    <location>
        <begin position="346"/>
        <end position="359"/>
    </location>
</feature>
<evidence type="ECO:0000313" key="4">
    <source>
        <dbReference type="Proteomes" id="UP001164187"/>
    </source>
</evidence>
<dbReference type="Proteomes" id="UP001164187">
    <property type="component" value="Chromosome"/>
</dbReference>